<dbReference type="EMBL" id="JADCKB010000017">
    <property type="protein sequence ID" value="MBE5040495.1"/>
    <property type="molecule type" value="Genomic_DNA"/>
</dbReference>
<dbReference type="Pfam" id="PF21317">
    <property type="entry name" value="BetaGal_ABD_1"/>
    <property type="match status" value="1"/>
</dbReference>
<dbReference type="PRINTS" id="PR00742">
    <property type="entry name" value="GLHYDRLASE35"/>
</dbReference>
<name>A0A9D5R8Y5_9FIRM</name>
<feature type="domain" description="Beta-galactosidase 1-like first all-beta" evidence="6">
    <location>
        <begin position="368"/>
        <end position="478"/>
    </location>
</feature>
<dbReference type="Pfam" id="PF01301">
    <property type="entry name" value="Glyco_hydro_35"/>
    <property type="match status" value="1"/>
</dbReference>
<dbReference type="GO" id="GO:0004565">
    <property type="term" value="F:beta-galactosidase activity"/>
    <property type="evidence" value="ECO:0007669"/>
    <property type="project" value="InterPro"/>
</dbReference>
<dbReference type="SUPFAM" id="SSF51445">
    <property type="entry name" value="(Trans)glycosidases"/>
    <property type="match status" value="1"/>
</dbReference>
<dbReference type="InterPro" id="IPR026283">
    <property type="entry name" value="B-gal_1-like"/>
</dbReference>
<dbReference type="InterPro" id="IPR001944">
    <property type="entry name" value="Glycoside_Hdrlase_35"/>
</dbReference>
<feature type="domain" description="Glycoside hydrolase 35 catalytic" evidence="5">
    <location>
        <begin position="9"/>
        <end position="322"/>
    </location>
</feature>
<evidence type="ECO:0000256" key="1">
    <source>
        <dbReference type="ARBA" id="ARBA00009809"/>
    </source>
</evidence>
<dbReference type="Pfam" id="PF21467">
    <property type="entry name" value="BetaGal_gal-bd"/>
    <property type="match status" value="1"/>
</dbReference>
<protein>
    <submittedName>
        <fullName evidence="8">Beta-galactosidase</fullName>
    </submittedName>
</protein>
<dbReference type="InterPro" id="IPR008979">
    <property type="entry name" value="Galactose-bd-like_sf"/>
</dbReference>
<comment type="caution">
    <text evidence="8">The sequence shown here is derived from an EMBL/GenBank/DDBJ whole genome shotgun (WGS) entry which is preliminary data.</text>
</comment>
<evidence type="ECO:0000313" key="9">
    <source>
        <dbReference type="Proteomes" id="UP000806542"/>
    </source>
</evidence>
<accession>A0A9D5R8Y5</accession>
<dbReference type="InterPro" id="IPR048913">
    <property type="entry name" value="BetaGal_gal-bd"/>
</dbReference>
<dbReference type="FunFam" id="3.20.20.80:FF:000115">
    <property type="entry name" value="Beta-galactosidase"/>
    <property type="match status" value="1"/>
</dbReference>
<feature type="domain" description="Beta-galactosidase galactose-binding" evidence="7">
    <location>
        <begin position="496"/>
        <end position="552"/>
    </location>
</feature>
<dbReference type="RefSeq" id="WP_226393048.1">
    <property type="nucleotide sequence ID" value="NZ_JADCKB010000017.1"/>
</dbReference>
<dbReference type="InterPro" id="IPR019801">
    <property type="entry name" value="Glyco_hydro_35_CS"/>
</dbReference>
<dbReference type="Gene3D" id="3.20.20.80">
    <property type="entry name" value="Glycosidases"/>
    <property type="match status" value="1"/>
</dbReference>
<reference evidence="8" key="1">
    <citation type="submission" date="2020-10" db="EMBL/GenBank/DDBJ databases">
        <title>ChiBAC.</title>
        <authorList>
            <person name="Zenner C."/>
            <person name="Hitch T.C.A."/>
            <person name="Clavel T."/>
        </authorList>
    </citation>
    <scope>NUCLEOTIDE SEQUENCE</scope>
    <source>
        <strain evidence="8">DSM 107454</strain>
    </source>
</reference>
<dbReference type="PROSITE" id="PS01182">
    <property type="entry name" value="GLYCOSYL_HYDROL_F35"/>
    <property type="match status" value="1"/>
</dbReference>
<organism evidence="8 9">
    <name type="scientific">Ructibacterium gallinarum</name>
    <dbReference type="NCBI Taxonomy" id="2779355"/>
    <lineage>
        <taxon>Bacteria</taxon>
        <taxon>Bacillati</taxon>
        <taxon>Bacillota</taxon>
        <taxon>Clostridia</taxon>
        <taxon>Eubacteriales</taxon>
        <taxon>Oscillospiraceae</taxon>
        <taxon>Ructibacterium</taxon>
    </lineage>
</organism>
<sequence length="582" mass="66730">MEFNITGNQFVRDGHPIKLISGSVHYFRNMPDTWDDIFNKMKAMGLNCVETYTAWNMHEPKPREFCFEDRLNIAEFIKQAADHNLMVIVRPGPYICAEWEFGGLPWWLQNEDDMEIRCMNKTYIKYFDRYLDRLFDEIRPLLCTNGGPIIMLQCENEYGYYGDDKEYLKYLKEGYRRRGIDVPLFTSDGPEEAHLLDGSVEGCISTLNFGSDVEGRFKDHDRLYPNQPKMCMEMWDGWFDAWGDDEHHTTSAGDYAKTVSDMLEKGSVNMYMFIGGTNFGFTSGANHYERYAPDVTSYDYDALLTECGDTTPKYMTIREVIQGYTEAPLPEVPPNRRKLSYGKVALRQTAKLMDNINALSSPIESNVPLNMEKYGIGYGYVLYETRLNRDYVDAELSFESIGDRALVYIEDCLQGVVYVNDEELSLKINAKAGETMYILVENMGRTNFGSKMMRKKGIAGRLLIDGKIHFSWKAYPLEMNNLDKLIFKSEEIKTGFFKGTFEVNDIADTFLSLDNFTKGFVTINGFNIGRFWEIGPQKTLYVPACILKKGKNEIIVFESDGLKGEAKVSFTDKHDLGSGENA</sequence>
<dbReference type="InterPro" id="IPR048912">
    <property type="entry name" value="BetaGal1-like_ABD1"/>
</dbReference>
<evidence type="ECO:0000256" key="4">
    <source>
        <dbReference type="PIRSR" id="PIRSR006336-1"/>
    </source>
</evidence>
<dbReference type="PIRSF" id="PIRSF006336">
    <property type="entry name" value="B-gal"/>
    <property type="match status" value="1"/>
</dbReference>
<feature type="active site" description="Nucleophile" evidence="4">
    <location>
        <position position="233"/>
    </location>
</feature>
<keyword evidence="9" id="KW-1185">Reference proteome</keyword>
<evidence type="ECO:0000259" key="7">
    <source>
        <dbReference type="Pfam" id="PF21467"/>
    </source>
</evidence>
<dbReference type="PANTHER" id="PTHR23421">
    <property type="entry name" value="BETA-GALACTOSIDASE RELATED"/>
    <property type="match status" value="1"/>
</dbReference>
<evidence type="ECO:0000313" key="8">
    <source>
        <dbReference type="EMBL" id="MBE5040495.1"/>
    </source>
</evidence>
<keyword evidence="2" id="KW-0378">Hydrolase</keyword>
<keyword evidence="3" id="KW-0326">Glycosidase</keyword>
<dbReference type="Proteomes" id="UP000806542">
    <property type="component" value="Unassembled WGS sequence"/>
</dbReference>
<dbReference type="SUPFAM" id="SSF49785">
    <property type="entry name" value="Galactose-binding domain-like"/>
    <property type="match status" value="1"/>
</dbReference>
<feature type="active site" description="Proton donor" evidence="4">
    <location>
        <position position="157"/>
    </location>
</feature>
<evidence type="ECO:0000259" key="5">
    <source>
        <dbReference type="Pfam" id="PF01301"/>
    </source>
</evidence>
<gene>
    <name evidence="8" type="ORF">INF28_08490</name>
</gene>
<dbReference type="Gene3D" id="2.60.120.260">
    <property type="entry name" value="Galactose-binding domain-like"/>
    <property type="match status" value="2"/>
</dbReference>
<comment type="similarity">
    <text evidence="1">Belongs to the glycosyl hydrolase 35 family.</text>
</comment>
<evidence type="ECO:0000256" key="2">
    <source>
        <dbReference type="ARBA" id="ARBA00022801"/>
    </source>
</evidence>
<proteinExistence type="inferred from homology"/>
<evidence type="ECO:0000256" key="3">
    <source>
        <dbReference type="ARBA" id="ARBA00023295"/>
    </source>
</evidence>
<evidence type="ECO:0000259" key="6">
    <source>
        <dbReference type="Pfam" id="PF21317"/>
    </source>
</evidence>
<dbReference type="InterPro" id="IPR031330">
    <property type="entry name" value="Gly_Hdrlase_35_cat"/>
</dbReference>
<dbReference type="InterPro" id="IPR017853">
    <property type="entry name" value="GH"/>
</dbReference>
<dbReference type="AlphaFoldDB" id="A0A9D5R8Y5"/>
<dbReference type="GO" id="GO:0005975">
    <property type="term" value="P:carbohydrate metabolic process"/>
    <property type="evidence" value="ECO:0007669"/>
    <property type="project" value="InterPro"/>
</dbReference>